<dbReference type="InterPro" id="IPR050122">
    <property type="entry name" value="RTK"/>
</dbReference>
<keyword evidence="2" id="KW-0808">Transferase</keyword>
<dbReference type="InterPro" id="IPR011009">
    <property type="entry name" value="Kinase-like_dom_sf"/>
</dbReference>
<organism evidence="2 3">
    <name type="scientific">Mollisia scopiformis</name>
    <name type="common">Conifer needle endophyte fungus</name>
    <name type="synonym">Phialocephala scopiformis</name>
    <dbReference type="NCBI Taxonomy" id="149040"/>
    <lineage>
        <taxon>Eukaryota</taxon>
        <taxon>Fungi</taxon>
        <taxon>Dikarya</taxon>
        <taxon>Ascomycota</taxon>
        <taxon>Pezizomycotina</taxon>
        <taxon>Leotiomycetes</taxon>
        <taxon>Helotiales</taxon>
        <taxon>Mollisiaceae</taxon>
        <taxon>Mollisia</taxon>
    </lineage>
</organism>
<evidence type="ECO:0000313" key="2">
    <source>
        <dbReference type="EMBL" id="KUJ14097.1"/>
    </source>
</evidence>
<dbReference type="GO" id="GO:0043235">
    <property type="term" value="C:receptor complex"/>
    <property type="evidence" value="ECO:0007669"/>
    <property type="project" value="TreeGrafter"/>
</dbReference>
<dbReference type="GO" id="GO:0005886">
    <property type="term" value="C:plasma membrane"/>
    <property type="evidence" value="ECO:0007669"/>
    <property type="project" value="TreeGrafter"/>
</dbReference>
<feature type="domain" description="Protein kinase" evidence="1">
    <location>
        <begin position="27"/>
        <end position="268"/>
    </location>
</feature>
<dbReference type="GO" id="GO:0007169">
    <property type="term" value="P:cell surface receptor protein tyrosine kinase signaling pathway"/>
    <property type="evidence" value="ECO:0007669"/>
    <property type="project" value="TreeGrafter"/>
</dbReference>
<sequence length="268" mass="30252">MADVSQSEFEGLTSRKLQIAEDVQYYLDKHNFIGVGVFTHVHHVDGGRVRKVPAPDSDDLDLAMKSIQREGKIYLYLGDHPRVIKCLAKGDFFVDLEYALHRDIESCLRSHHDTSDECRIRLAQGVIEAVVFIHSKSIIHSDLAARQFLLDSELHVKISDFGFSSFSDGDVLGFENSSHQLPRELDSDKPSTVQSDLFALGSTLYEIMTGGRPYEGIPDDTITELYIRGSFPDVTSILCGDVITSCWQGCFRNAEEVLERFLHYIMEM</sequence>
<accession>A0A194X2N3</accession>
<dbReference type="GeneID" id="28821866"/>
<dbReference type="PANTHER" id="PTHR24416">
    <property type="entry name" value="TYROSINE-PROTEIN KINASE RECEPTOR"/>
    <property type="match status" value="1"/>
</dbReference>
<dbReference type="KEGG" id="psco:LY89DRAFT_651175"/>
<dbReference type="OrthoDB" id="1668230at2759"/>
<dbReference type="AlphaFoldDB" id="A0A194X2N3"/>
<dbReference type="EMBL" id="KQ947421">
    <property type="protein sequence ID" value="KUJ14097.1"/>
    <property type="molecule type" value="Genomic_DNA"/>
</dbReference>
<keyword evidence="2" id="KW-0418">Kinase</keyword>
<dbReference type="PROSITE" id="PS50011">
    <property type="entry name" value="PROTEIN_KINASE_DOM"/>
    <property type="match status" value="1"/>
</dbReference>
<proteinExistence type="predicted"/>
<evidence type="ECO:0000313" key="3">
    <source>
        <dbReference type="Proteomes" id="UP000070700"/>
    </source>
</evidence>
<dbReference type="GO" id="GO:0005524">
    <property type="term" value="F:ATP binding"/>
    <property type="evidence" value="ECO:0007669"/>
    <property type="project" value="InterPro"/>
</dbReference>
<protein>
    <submittedName>
        <fullName evidence="2">Kinase-like protein</fullName>
    </submittedName>
</protein>
<dbReference type="InterPro" id="IPR001245">
    <property type="entry name" value="Ser-Thr/Tyr_kinase_cat_dom"/>
</dbReference>
<evidence type="ECO:0000259" key="1">
    <source>
        <dbReference type="PROSITE" id="PS50011"/>
    </source>
</evidence>
<dbReference type="STRING" id="149040.A0A194X2N3"/>
<dbReference type="InterPro" id="IPR000719">
    <property type="entry name" value="Prot_kinase_dom"/>
</dbReference>
<dbReference type="GO" id="GO:0004714">
    <property type="term" value="F:transmembrane receptor protein tyrosine kinase activity"/>
    <property type="evidence" value="ECO:0007669"/>
    <property type="project" value="TreeGrafter"/>
</dbReference>
<name>A0A194X2N3_MOLSC</name>
<reference evidence="2 3" key="1">
    <citation type="submission" date="2015-10" db="EMBL/GenBank/DDBJ databases">
        <title>Full genome of DAOMC 229536 Phialocephala scopiformis, a fungal endophyte of spruce producing the potent anti-insectan compound rugulosin.</title>
        <authorList>
            <consortium name="DOE Joint Genome Institute"/>
            <person name="Walker A.K."/>
            <person name="Frasz S.L."/>
            <person name="Seifert K.A."/>
            <person name="Miller J.D."/>
            <person name="Mondo S.J."/>
            <person name="Labutti K."/>
            <person name="Lipzen A."/>
            <person name="Dockter R."/>
            <person name="Kennedy M."/>
            <person name="Grigoriev I.V."/>
            <person name="Spatafora J.W."/>
        </authorList>
    </citation>
    <scope>NUCLEOTIDE SEQUENCE [LARGE SCALE GENOMIC DNA]</scope>
    <source>
        <strain evidence="2 3">CBS 120377</strain>
    </source>
</reference>
<dbReference type="SUPFAM" id="SSF56112">
    <property type="entry name" value="Protein kinase-like (PK-like)"/>
    <property type="match status" value="1"/>
</dbReference>
<dbReference type="Pfam" id="PF07714">
    <property type="entry name" value="PK_Tyr_Ser-Thr"/>
    <property type="match status" value="1"/>
</dbReference>
<dbReference type="RefSeq" id="XP_018068452.1">
    <property type="nucleotide sequence ID" value="XM_018212140.1"/>
</dbReference>
<dbReference type="Gene3D" id="1.10.510.10">
    <property type="entry name" value="Transferase(Phosphotransferase) domain 1"/>
    <property type="match status" value="1"/>
</dbReference>
<gene>
    <name evidence="2" type="ORF">LY89DRAFT_651175</name>
</gene>
<dbReference type="PANTHER" id="PTHR24416:SF611">
    <property type="entry name" value="TYROSINE-PROTEIN KINASE TRANSMEMBRANE RECEPTOR ROR"/>
    <property type="match status" value="1"/>
</dbReference>
<keyword evidence="3" id="KW-1185">Reference proteome</keyword>
<dbReference type="InParanoid" id="A0A194X2N3"/>
<dbReference type="Proteomes" id="UP000070700">
    <property type="component" value="Unassembled WGS sequence"/>
</dbReference>